<dbReference type="KEGG" id="lko:ABN16_01880"/>
<feature type="domain" description="RNA polymerase sigma-70 region 2" evidence="1">
    <location>
        <begin position="25"/>
        <end position="92"/>
    </location>
</feature>
<protein>
    <submittedName>
        <fullName evidence="2">ComX</fullName>
    </submittedName>
</protein>
<keyword evidence="3" id="KW-1185">Reference proteome</keyword>
<gene>
    <name evidence="2" type="ORF">ABN16_01880</name>
</gene>
<dbReference type="SUPFAM" id="SSF88946">
    <property type="entry name" value="Sigma2 domain of RNA polymerase sigma factors"/>
    <property type="match status" value="1"/>
</dbReference>
<dbReference type="GO" id="GO:0006352">
    <property type="term" value="P:DNA-templated transcription initiation"/>
    <property type="evidence" value="ECO:0007669"/>
    <property type="project" value="InterPro"/>
</dbReference>
<dbReference type="InterPro" id="IPR007627">
    <property type="entry name" value="RNA_pol_sigma70_r2"/>
</dbReference>
<dbReference type="Pfam" id="PF04542">
    <property type="entry name" value="Sigma70_r2"/>
    <property type="match status" value="1"/>
</dbReference>
<dbReference type="InterPro" id="IPR013325">
    <property type="entry name" value="RNA_pol_sigma_r2"/>
</dbReference>
<organism evidence="2 3">
    <name type="scientific">Levilactobacillus koreensis</name>
    <dbReference type="NCBI Taxonomy" id="637971"/>
    <lineage>
        <taxon>Bacteria</taxon>
        <taxon>Bacillati</taxon>
        <taxon>Bacillota</taxon>
        <taxon>Bacilli</taxon>
        <taxon>Lactobacillales</taxon>
        <taxon>Lactobacillaceae</taxon>
        <taxon>Levilactobacillus</taxon>
    </lineage>
</organism>
<evidence type="ECO:0000313" key="2">
    <source>
        <dbReference type="EMBL" id="AKP63868.1"/>
    </source>
</evidence>
<accession>A0AAC8ZG22</accession>
<dbReference type="Gene3D" id="1.10.1740.10">
    <property type="match status" value="1"/>
</dbReference>
<evidence type="ECO:0000259" key="1">
    <source>
        <dbReference type="Pfam" id="PF04542"/>
    </source>
</evidence>
<sequence>MTELSDTALLELIHQGTDSPALRVLFERYRPVLYRMQHRYFIPGHDEDDWEQEALLVFCTVIENFKFSRSLSFGAFYRLNLAHRVYDLIRKSHALKRQAGQSPLSIEEHGTYFADTLVDEHWVVREQLEVKETLLQLQGELSVIERTVFTGLVQGSSLGAISQQQALPLKQVISAAHRSQIKLRRLLAE</sequence>
<proteinExistence type="predicted"/>
<name>A0AAC8ZG22_9LACO</name>
<evidence type="ECO:0000313" key="3">
    <source>
        <dbReference type="Proteomes" id="UP000036000"/>
    </source>
</evidence>
<dbReference type="RefSeq" id="WP_048732454.1">
    <property type="nucleotide sequence ID" value="NZ_CP012033.1"/>
</dbReference>
<dbReference type="GO" id="GO:0003700">
    <property type="term" value="F:DNA-binding transcription factor activity"/>
    <property type="evidence" value="ECO:0007669"/>
    <property type="project" value="InterPro"/>
</dbReference>
<reference evidence="2 3" key="1">
    <citation type="submission" date="2015-07" db="EMBL/GenBank/DDBJ databases">
        <title>Lactobacillus korensis/26-25/ whole genome sequencing.</title>
        <authorList>
            <person name="Kim M.K."/>
            <person name="Im W.-T."/>
            <person name="Srinivasan S."/>
            <person name="Lee J.-J."/>
        </authorList>
    </citation>
    <scope>NUCLEOTIDE SEQUENCE [LARGE SCALE GENOMIC DNA]</scope>
    <source>
        <strain evidence="2 3">26-25</strain>
    </source>
</reference>
<dbReference type="AlphaFoldDB" id="A0AAC8ZG22"/>
<dbReference type="EMBL" id="CP012033">
    <property type="protein sequence ID" value="AKP63868.1"/>
    <property type="molecule type" value="Genomic_DNA"/>
</dbReference>
<dbReference type="Proteomes" id="UP000036000">
    <property type="component" value="Chromosome"/>
</dbReference>